<accession>A0A2R6BEN4</accession>
<evidence type="ECO:0000256" key="9">
    <source>
        <dbReference type="RuleBase" id="RU003560"/>
    </source>
</evidence>
<evidence type="ECO:0000256" key="3">
    <source>
        <dbReference type="ARBA" id="ARBA00012924"/>
    </source>
</evidence>
<dbReference type="PANTHER" id="PTHR11986:SF58">
    <property type="entry name" value="LEUCINE_METHIONINE RACEMASE"/>
    <property type="match status" value="1"/>
</dbReference>
<comment type="cofactor">
    <cofactor evidence="1">
        <name>pyridoxal 5'-phosphate</name>
        <dbReference type="ChEBI" id="CHEBI:597326"/>
    </cofactor>
</comment>
<evidence type="ECO:0000256" key="6">
    <source>
        <dbReference type="ARBA" id="ARBA00022898"/>
    </source>
</evidence>
<dbReference type="InterPro" id="IPR015421">
    <property type="entry name" value="PyrdxlP-dep_Trfase_major"/>
</dbReference>
<dbReference type="Pfam" id="PF00202">
    <property type="entry name" value="Aminotran_3"/>
    <property type="match status" value="1"/>
</dbReference>
<dbReference type="EC" id="2.6.1.13" evidence="3"/>
<dbReference type="Gene3D" id="3.90.1150.10">
    <property type="entry name" value="Aspartate Aminotransferase, domain 1"/>
    <property type="match status" value="1"/>
</dbReference>
<dbReference type="Proteomes" id="UP000240381">
    <property type="component" value="Unassembled WGS sequence"/>
</dbReference>
<dbReference type="CDD" id="cd00610">
    <property type="entry name" value="OAT_like"/>
    <property type="match status" value="1"/>
</dbReference>
<evidence type="ECO:0000313" key="10">
    <source>
        <dbReference type="EMBL" id="PSN97112.1"/>
    </source>
</evidence>
<keyword evidence="4 10" id="KW-0032">Aminotransferase</keyword>
<keyword evidence="6 9" id="KW-0663">Pyridoxal phosphate</keyword>
<dbReference type="InterPro" id="IPR050103">
    <property type="entry name" value="Class-III_PLP-dep_AT"/>
</dbReference>
<dbReference type="NCBIfam" id="NF004426">
    <property type="entry name" value="PRK05769.1"/>
    <property type="match status" value="1"/>
</dbReference>
<comment type="similarity">
    <text evidence="2 9">Belongs to the class-III pyridoxal-phosphate-dependent aminotransferase family.</text>
</comment>
<dbReference type="AlphaFoldDB" id="A0A2R6BEN4"/>
<gene>
    <name evidence="10" type="ORF">B9Q11_04905</name>
</gene>
<dbReference type="FunFam" id="3.40.640.10:FF:000013">
    <property type="entry name" value="4-aminobutyrate aminotransferase"/>
    <property type="match status" value="1"/>
</dbReference>
<dbReference type="SUPFAM" id="SSF53383">
    <property type="entry name" value="PLP-dependent transferases"/>
    <property type="match status" value="1"/>
</dbReference>
<reference evidence="10 11" key="1">
    <citation type="submission" date="2017-04" db="EMBL/GenBank/DDBJ databases">
        <title>Novel microbial lineages endemic to geothermal iron-oxide mats fill important gaps in the evolutionary history of Archaea.</title>
        <authorList>
            <person name="Jay Z.J."/>
            <person name="Beam J.P."/>
            <person name="Dlakic M."/>
            <person name="Rusch D.B."/>
            <person name="Kozubal M.A."/>
            <person name="Inskeep W.P."/>
        </authorList>
    </citation>
    <scope>NUCLEOTIDE SEQUENCE [LARGE SCALE GENOMIC DNA]</scope>
    <source>
        <strain evidence="10">ECH_B_SAG-F08</strain>
    </source>
</reference>
<dbReference type="InterPro" id="IPR015424">
    <property type="entry name" value="PyrdxlP-dep_Trfase"/>
</dbReference>
<proteinExistence type="inferred from homology"/>
<evidence type="ECO:0000256" key="5">
    <source>
        <dbReference type="ARBA" id="ARBA00022679"/>
    </source>
</evidence>
<evidence type="ECO:0000256" key="7">
    <source>
        <dbReference type="ARBA" id="ARBA00052899"/>
    </source>
</evidence>
<dbReference type="InterPro" id="IPR005814">
    <property type="entry name" value="Aminotrans_3"/>
</dbReference>
<comment type="catalytic activity">
    <reaction evidence="7">
        <text>L-ornithine + 2-oxoglutarate = L-glutamate 5-semialdehyde + L-glutamate</text>
        <dbReference type="Rhea" id="RHEA:25160"/>
        <dbReference type="ChEBI" id="CHEBI:16810"/>
        <dbReference type="ChEBI" id="CHEBI:29985"/>
        <dbReference type="ChEBI" id="CHEBI:46911"/>
        <dbReference type="ChEBI" id="CHEBI:58066"/>
        <dbReference type="EC" id="2.6.1.13"/>
    </reaction>
</comment>
<evidence type="ECO:0000313" key="11">
    <source>
        <dbReference type="Proteomes" id="UP000240381"/>
    </source>
</evidence>
<name>A0A2R6BEN4_9ARCH</name>
<evidence type="ECO:0000256" key="4">
    <source>
        <dbReference type="ARBA" id="ARBA00022576"/>
    </source>
</evidence>
<dbReference type="GO" id="GO:0030170">
    <property type="term" value="F:pyridoxal phosphate binding"/>
    <property type="evidence" value="ECO:0007669"/>
    <property type="project" value="InterPro"/>
</dbReference>
<dbReference type="GO" id="GO:0042802">
    <property type="term" value="F:identical protein binding"/>
    <property type="evidence" value="ECO:0007669"/>
    <property type="project" value="TreeGrafter"/>
</dbReference>
<evidence type="ECO:0000256" key="8">
    <source>
        <dbReference type="ARBA" id="ARBA00073894"/>
    </source>
</evidence>
<evidence type="ECO:0000256" key="2">
    <source>
        <dbReference type="ARBA" id="ARBA00008954"/>
    </source>
</evidence>
<organism evidence="10 11">
    <name type="scientific">Candidatus Marsarchaeota G2 archaeon ECH_B_SAG-F08</name>
    <dbReference type="NCBI Taxonomy" id="1978165"/>
    <lineage>
        <taxon>Archaea</taxon>
        <taxon>Candidatus Marsarchaeota</taxon>
        <taxon>Candidatus Marsarchaeota group 2</taxon>
    </lineage>
</organism>
<keyword evidence="5 10" id="KW-0808">Transferase</keyword>
<dbReference type="InterPro" id="IPR015422">
    <property type="entry name" value="PyrdxlP-dep_Trfase_small"/>
</dbReference>
<dbReference type="Gene3D" id="3.40.640.10">
    <property type="entry name" value="Type I PLP-dependent aspartate aminotransferase-like (Major domain)"/>
    <property type="match status" value="1"/>
</dbReference>
<protein>
    <recommendedName>
        <fullName evidence="8">Ornithine aminotransferase</fullName>
        <ecNumber evidence="3">2.6.1.13</ecNumber>
    </recommendedName>
</protein>
<dbReference type="EMBL" id="NEXM01000071">
    <property type="protein sequence ID" value="PSN97112.1"/>
    <property type="molecule type" value="Genomic_DNA"/>
</dbReference>
<sequence length="443" mass="49671">MEKGPKIIIEPPGPRAKQIIERDKNSVMQSFSRWYPLVVDKGDGVFIYDVDGNKYLDFNAGIAVNALGYSNKRLQEAITNQTQKLIHYSFTDFLYESTVRLAEKLIEISPIDKDVKIFFGNSGAEANEAMMKVARWSTRRQNIIAFIGSFHGRTYGAMSLTASRPVQRRFFGPFVPNIEHVPFPYCYRCPFGLNPENCDLFCVDYIEEQVFQKFVPPEETALFIAEAIQGEGGYIPAPEAYFKKLKKILDKYGILLGVDEVQSGVGRTGKWFAIEHYGVKPDLVSIAKAIGGGLPLGILLGRSELMELDAGSHASTFGGNPVSCEAALIVIDEIEKRRLLEKVTLNGEYVLKRLKEFQEKIEKIGDVRGRGLMIGIELVKDRKSKEPATKMLEEVLVRCWKRGLAIIGAGKSVIRICPPLIIEREELDIGLDILEAVLKETEK</sequence>
<dbReference type="GO" id="GO:0004587">
    <property type="term" value="F:ornithine aminotransferase activity"/>
    <property type="evidence" value="ECO:0007669"/>
    <property type="project" value="UniProtKB-EC"/>
</dbReference>
<dbReference type="PANTHER" id="PTHR11986">
    <property type="entry name" value="AMINOTRANSFERASE CLASS III"/>
    <property type="match status" value="1"/>
</dbReference>
<comment type="caution">
    <text evidence="10">The sequence shown here is derived from an EMBL/GenBank/DDBJ whole genome shotgun (WGS) entry which is preliminary data.</text>
</comment>
<evidence type="ECO:0000256" key="1">
    <source>
        <dbReference type="ARBA" id="ARBA00001933"/>
    </source>
</evidence>
<dbReference type="PIRSF" id="PIRSF000521">
    <property type="entry name" value="Transaminase_4ab_Lys_Orn"/>
    <property type="match status" value="1"/>
</dbReference>